<feature type="compositionally biased region" description="Low complexity" evidence="11">
    <location>
        <begin position="203"/>
        <end position="225"/>
    </location>
</feature>
<dbReference type="GO" id="GO:0060298">
    <property type="term" value="P:positive regulation of sarcomere organization"/>
    <property type="evidence" value="ECO:0007669"/>
    <property type="project" value="UniProtKB-ARBA"/>
</dbReference>
<feature type="coiled-coil region" evidence="10">
    <location>
        <begin position="777"/>
        <end position="804"/>
    </location>
</feature>
<dbReference type="Proteomes" id="UP000838412">
    <property type="component" value="Chromosome 17"/>
</dbReference>
<feature type="domain" description="Ig-like" evidence="12">
    <location>
        <begin position="4088"/>
        <end position="4175"/>
    </location>
</feature>
<feature type="region of interest" description="Disordered" evidence="11">
    <location>
        <begin position="2869"/>
        <end position="2897"/>
    </location>
</feature>
<gene>
    <name evidence="13" type="primary">OBSCN</name>
    <name evidence="13" type="ORF">BLAG_LOCUS10822</name>
</gene>
<feature type="domain" description="Ig-like" evidence="12">
    <location>
        <begin position="1544"/>
        <end position="1634"/>
    </location>
</feature>
<feature type="domain" description="Ig-like" evidence="12">
    <location>
        <begin position="4639"/>
        <end position="4727"/>
    </location>
</feature>
<comment type="similarity">
    <text evidence="2">Belongs to the protein kinase superfamily. CAMK Ser/Thr protein kinase family.</text>
</comment>
<feature type="compositionally biased region" description="Acidic residues" evidence="11">
    <location>
        <begin position="3747"/>
        <end position="3757"/>
    </location>
</feature>
<feature type="compositionally biased region" description="Basic and acidic residues" evidence="11">
    <location>
        <begin position="3192"/>
        <end position="3213"/>
    </location>
</feature>
<evidence type="ECO:0000256" key="4">
    <source>
        <dbReference type="ARBA" id="ARBA00022737"/>
    </source>
</evidence>
<feature type="compositionally biased region" description="Basic and acidic residues" evidence="11">
    <location>
        <begin position="1896"/>
        <end position="1908"/>
    </location>
</feature>
<accession>A0A8K0EI98</accession>
<dbReference type="InterPro" id="IPR003599">
    <property type="entry name" value="Ig_sub"/>
</dbReference>
<evidence type="ECO:0000256" key="6">
    <source>
        <dbReference type="ARBA" id="ARBA00022840"/>
    </source>
</evidence>
<feature type="domain" description="Ig-like" evidence="12">
    <location>
        <begin position="3983"/>
        <end position="4071"/>
    </location>
</feature>
<feature type="domain" description="Ig-like" evidence="12">
    <location>
        <begin position="1401"/>
        <end position="1489"/>
    </location>
</feature>
<protein>
    <submittedName>
        <fullName evidence="13">OBSCN protein</fullName>
    </submittedName>
</protein>
<evidence type="ECO:0000313" key="13">
    <source>
        <dbReference type="EMBL" id="CAH1249862.1"/>
    </source>
</evidence>
<dbReference type="FunFam" id="2.60.40.10:FF:004373">
    <property type="match status" value="1"/>
</dbReference>
<evidence type="ECO:0000256" key="1">
    <source>
        <dbReference type="ARBA" id="ARBA00004657"/>
    </source>
</evidence>
<feature type="compositionally biased region" description="Acidic residues" evidence="11">
    <location>
        <begin position="3462"/>
        <end position="3491"/>
    </location>
</feature>
<feature type="domain" description="Ig-like" evidence="12">
    <location>
        <begin position="4193"/>
        <end position="4281"/>
    </location>
</feature>
<evidence type="ECO:0000313" key="14">
    <source>
        <dbReference type="Proteomes" id="UP000838412"/>
    </source>
</evidence>
<feature type="compositionally biased region" description="Polar residues" evidence="11">
    <location>
        <begin position="3399"/>
        <end position="3422"/>
    </location>
</feature>
<feature type="compositionally biased region" description="Acidic residues" evidence="11">
    <location>
        <begin position="3522"/>
        <end position="3541"/>
    </location>
</feature>
<evidence type="ECO:0000256" key="10">
    <source>
        <dbReference type="SAM" id="Coils"/>
    </source>
</evidence>
<dbReference type="InterPro" id="IPR036179">
    <property type="entry name" value="Ig-like_dom_sf"/>
</dbReference>
<feature type="compositionally biased region" description="Basic and acidic residues" evidence="11">
    <location>
        <begin position="3423"/>
        <end position="3461"/>
    </location>
</feature>
<dbReference type="SUPFAM" id="SSF48726">
    <property type="entry name" value="Immunoglobulin"/>
    <property type="match status" value="31"/>
</dbReference>
<dbReference type="PANTHER" id="PTHR47633:SF3">
    <property type="entry name" value="STRIATED MUSCLE PREFERENTIALLY EXPRESSED PROTEIN KINASE"/>
    <property type="match status" value="1"/>
</dbReference>
<dbReference type="GO" id="GO:0045989">
    <property type="term" value="P:positive regulation of striated muscle contraction"/>
    <property type="evidence" value="ECO:0007669"/>
    <property type="project" value="UniProtKB-ARBA"/>
</dbReference>
<dbReference type="FunFam" id="2.60.40.10:FF:000107">
    <property type="entry name" value="Myosin, light chain kinase a"/>
    <property type="match status" value="3"/>
</dbReference>
<dbReference type="FunFam" id="2.60.40.10:FF:001213">
    <property type="entry name" value="titin isoform X1"/>
    <property type="match status" value="5"/>
</dbReference>
<dbReference type="OrthoDB" id="5969272at2759"/>
<dbReference type="FunFam" id="2.60.40.10:FF:000080">
    <property type="entry name" value="Myosin light chain kinase, smooth muscle"/>
    <property type="match status" value="2"/>
</dbReference>
<feature type="region of interest" description="Disordered" evidence="11">
    <location>
        <begin position="3228"/>
        <end position="3267"/>
    </location>
</feature>
<feature type="region of interest" description="Disordered" evidence="11">
    <location>
        <begin position="514"/>
        <end position="588"/>
    </location>
</feature>
<feature type="domain" description="Ig-like" evidence="12">
    <location>
        <begin position="4427"/>
        <end position="4519"/>
    </location>
</feature>
<feature type="region of interest" description="Disordered" evidence="11">
    <location>
        <begin position="1886"/>
        <end position="1908"/>
    </location>
</feature>
<feature type="region of interest" description="Disordered" evidence="11">
    <location>
        <begin position="3139"/>
        <end position="3162"/>
    </location>
</feature>
<feature type="region of interest" description="Disordered" evidence="11">
    <location>
        <begin position="3934"/>
        <end position="3977"/>
    </location>
</feature>
<feature type="domain" description="Ig-like" evidence="12">
    <location>
        <begin position="247"/>
        <end position="335"/>
    </location>
</feature>
<feature type="compositionally biased region" description="Basic and acidic residues" evidence="11">
    <location>
        <begin position="3828"/>
        <end position="3842"/>
    </location>
</feature>
<feature type="coiled-coil region" evidence="10">
    <location>
        <begin position="661"/>
        <end position="688"/>
    </location>
</feature>
<dbReference type="InterPro" id="IPR013783">
    <property type="entry name" value="Ig-like_fold"/>
</dbReference>
<dbReference type="PROSITE" id="PS50835">
    <property type="entry name" value="IG_LIKE"/>
    <property type="match status" value="24"/>
</dbReference>
<feature type="domain" description="Ig-like" evidence="12">
    <location>
        <begin position="1999"/>
        <end position="2088"/>
    </location>
</feature>
<feature type="region of interest" description="Disordered" evidence="11">
    <location>
        <begin position="3011"/>
        <end position="3034"/>
    </location>
</feature>
<keyword evidence="7 10" id="KW-0175">Coiled coil</keyword>
<feature type="compositionally biased region" description="Basic and acidic residues" evidence="11">
    <location>
        <begin position="3934"/>
        <end position="3953"/>
    </location>
</feature>
<feature type="region of interest" description="Disordered" evidence="11">
    <location>
        <begin position="1267"/>
        <end position="1300"/>
    </location>
</feature>
<feature type="domain" description="Ig-like" evidence="12">
    <location>
        <begin position="1302"/>
        <end position="1391"/>
    </location>
</feature>
<evidence type="ECO:0000256" key="3">
    <source>
        <dbReference type="ARBA" id="ARBA00022490"/>
    </source>
</evidence>
<feature type="region of interest" description="Disordered" evidence="11">
    <location>
        <begin position="3826"/>
        <end position="3862"/>
    </location>
</feature>
<feature type="domain" description="Ig-like" evidence="12">
    <location>
        <begin position="5277"/>
        <end position="5369"/>
    </location>
</feature>
<keyword evidence="14" id="KW-1185">Reference proteome</keyword>
<evidence type="ECO:0000259" key="12">
    <source>
        <dbReference type="PROSITE" id="PS50835"/>
    </source>
</evidence>
<feature type="domain" description="Ig-like" evidence="12">
    <location>
        <begin position="4849"/>
        <end position="4939"/>
    </location>
</feature>
<feature type="domain" description="Ig-like" evidence="12">
    <location>
        <begin position="967"/>
        <end position="1043"/>
    </location>
</feature>
<dbReference type="Gene3D" id="2.60.40.10">
    <property type="entry name" value="Immunoglobulins"/>
    <property type="match status" value="31"/>
</dbReference>
<feature type="domain" description="Ig-like" evidence="12">
    <location>
        <begin position="343"/>
        <end position="433"/>
    </location>
</feature>
<evidence type="ECO:0000256" key="8">
    <source>
        <dbReference type="ARBA" id="ARBA00023157"/>
    </source>
</evidence>
<evidence type="ECO:0000256" key="11">
    <source>
        <dbReference type="SAM" id="MobiDB-lite"/>
    </source>
</evidence>
<dbReference type="GO" id="GO:0031674">
    <property type="term" value="C:I band"/>
    <property type="evidence" value="ECO:0007669"/>
    <property type="project" value="UniProtKB-ARBA"/>
</dbReference>
<feature type="compositionally biased region" description="Basic and acidic residues" evidence="11">
    <location>
        <begin position="1286"/>
        <end position="1297"/>
    </location>
</feature>
<feature type="compositionally biased region" description="Basic and acidic residues" evidence="11">
    <location>
        <begin position="2869"/>
        <end position="2878"/>
    </location>
</feature>
<keyword evidence="9" id="KW-0393">Immunoglobulin domain</keyword>
<feature type="compositionally biased region" description="Basic and acidic residues" evidence="11">
    <location>
        <begin position="3582"/>
        <end position="3593"/>
    </location>
</feature>
<dbReference type="Pfam" id="PF07679">
    <property type="entry name" value="I-set"/>
    <property type="match status" value="29"/>
</dbReference>
<evidence type="ECO:0000256" key="7">
    <source>
        <dbReference type="ARBA" id="ARBA00023054"/>
    </source>
</evidence>
<organism evidence="13 14">
    <name type="scientific">Branchiostoma lanceolatum</name>
    <name type="common">Common lancelet</name>
    <name type="synonym">Amphioxus lanceolatum</name>
    <dbReference type="NCBI Taxonomy" id="7740"/>
    <lineage>
        <taxon>Eukaryota</taxon>
        <taxon>Metazoa</taxon>
        <taxon>Chordata</taxon>
        <taxon>Cephalochordata</taxon>
        <taxon>Leptocardii</taxon>
        <taxon>Amphioxiformes</taxon>
        <taxon>Branchiostomatidae</taxon>
        <taxon>Branchiostoma</taxon>
    </lineage>
</organism>
<feature type="region of interest" description="Disordered" evidence="11">
    <location>
        <begin position="190"/>
        <end position="232"/>
    </location>
</feature>
<dbReference type="InterPro" id="IPR003598">
    <property type="entry name" value="Ig_sub2"/>
</dbReference>
<feature type="compositionally biased region" description="Basic and acidic residues" evidence="11">
    <location>
        <begin position="3228"/>
        <end position="3245"/>
    </location>
</feature>
<feature type="domain" description="Ig-like" evidence="12">
    <location>
        <begin position="4533"/>
        <end position="4625"/>
    </location>
</feature>
<feature type="compositionally biased region" description="Acidic residues" evidence="11">
    <location>
        <begin position="3557"/>
        <end position="3578"/>
    </location>
</feature>
<feature type="domain" description="Ig-like" evidence="12">
    <location>
        <begin position="1685"/>
        <end position="1722"/>
    </location>
</feature>
<feature type="region of interest" description="Disordered" evidence="11">
    <location>
        <begin position="2929"/>
        <end position="2958"/>
    </location>
</feature>
<feature type="compositionally biased region" description="Low complexity" evidence="11">
    <location>
        <begin position="516"/>
        <end position="545"/>
    </location>
</feature>
<dbReference type="FunFam" id="2.60.40.10:FF:000425">
    <property type="entry name" value="Myosin light chain kinase"/>
    <property type="match status" value="11"/>
</dbReference>
<keyword evidence="5" id="KW-0547">Nucleotide-binding</keyword>
<keyword evidence="6" id="KW-0067">ATP-binding</keyword>
<feature type="domain" description="Ig-like" evidence="12">
    <location>
        <begin position="1909"/>
        <end position="1993"/>
    </location>
</feature>
<feature type="region of interest" description="Disordered" evidence="11">
    <location>
        <begin position="3178"/>
        <end position="3213"/>
    </location>
</feature>
<feature type="compositionally biased region" description="Basic and acidic residues" evidence="11">
    <location>
        <begin position="3963"/>
        <end position="3974"/>
    </location>
</feature>
<dbReference type="FunFam" id="2.60.40.10:FF:000147">
    <property type="entry name" value="Myosin light chain kinase"/>
    <property type="match status" value="2"/>
</dbReference>
<feature type="domain" description="Ig-like" evidence="12">
    <location>
        <begin position="5383"/>
        <end position="5476"/>
    </location>
</feature>
<dbReference type="SMART" id="SM00408">
    <property type="entry name" value="IGc2"/>
    <property type="match status" value="25"/>
</dbReference>
<dbReference type="EMBL" id="OV696702">
    <property type="protein sequence ID" value="CAH1249862.1"/>
    <property type="molecule type" value="Genomic_DNA"/>
</dbReference>
<feature type="compositionally biased region" description="Basic and acidic residues" evidence="11">
    <location>
        <begin position="3255"/>
        <end position="3267"/>
    </location>
</feature>
<name>A0A8K0EI98_BRALA</name>
<dbReference type="GO" id="GO:0005524">
    <property type="term" value="F:ATP binding"/>
    <property type="evidence" value="ECO:0007669"/>
    <property type="project" value="UniProtKB-KW"/>
</dbReference>
<feature type="compositionally biased region" description="Acidic residues" evidence="11">
    <location>
        <begin position="3627"/>
        <end position="3650"/>
    </location>
</feature>
<dbReference type="InterPro" id="IPR013098">
    <property type="entry name" value="Ig_I-set"/>
</dbReference>
<feature type="domain" description="Ig-like" evidence="12">
    <location>
        <begin position="5065"/>
        <end position="5157"/>
    </location>
</feature>
<proteinExistence type="inferred from homology"/>
<feature type="domain" description="Ig-like" evidence="12">
    <location>
        <begin position="5171"/>
        <end position="5263"/>
    </location>
</feature>
<keyword evidence="3" id="KW-0963">Cytoplasm</keyword>
<feature type="domain" description="Ig-like" evidence="12">
    <location>
        <begin position="4308"/>
        <end position="4411"/>
    </location>
</feature>
<dbReference type="PANTHER" id="PTHR47633">
    <property type="entry name" value="IMMUNOGLOBULIN"/>
    <property type="match status" value="1"/>
</dbReference>
<dbReference type="InterPro" id="IPR007110">
    <property type="entry name" value="Ig-like_dom"/>
</dbReference>
<dbReference type="GO" id="GO:0055013">
    <property type="term" value="P:cardiac muscle cell development"/>
    <property type="evidence" value="ECO:0007669"/>
    <property type="project" value="UniProtKB-ARBA"/>
</dbReference>
<dbReference type="SMART" id="SM00409">
    <property type="entry name" value="IG"/>
    <property type="match status" value="31"/>
</dbReference>
<reference evidence="13" key="1">
    <citation type="submission" date="2022-01" db="EMBL/GenBank/DDBJ databases">
        <authorList>
            <person name="Braso-Vives M."/>
        </authorList>
    </citation>
    <scope>NUCLEOTIDE SEQUENCE</scope>
</reference>
<dbReference type="FunFam" id="2.60.40.10:FF:000697">
    <property type="entry name" value="titin isoform X1"/>
    <property type="match status" value="2"/>
</dbReference>
<sequence>MEPPRFTQELADARGVEGTPVGLVCRVTGKPEPSVVFYRNDNVIRESEDFKIVIQGDLCSLLIPEVLVQDEGTYMARAVNPAGEASTSAVLRVEGELRAPTFIKRLDKQMKVKEGRIVMLEVMVDGCPKPKIKWFMDEEPVMSQDYDIIVDGGRHALTIKEVFDEDAGVFKCRAKNSQGEVICTCQLSVDPPSSDEERERAEAPVVQQPTVQPAQPTVQPTVQPVEEPPMEVERVPEPQIIRNMEPPKFVQPIRSIAVVEGKRAEFEGLVTGDPQPEVTWYKDGQDCSQNPDFEIAYIEGQARLVIPEVFDEDAGKYTCKAKNQAGTAASTAELVVKAVTEPPDFTQRLQSQQASEGAEVRLEVRISGVPTPDIKWFREGAEIQSSHDFQIVREGDLAALVIREAFPEDSGKFSVMASNSVGRATSAAHLVISGAGEETVAMEATTTEQQVQITQAQTQAQQMDLGSGYEPGPTEVREAVVSAAAARRAGGAVQYGEQTVSTQQVAVAEEERRRATQTSEQQVTMTEQQTQVQSSSRQQVSSGVTMTRETREVGAVTQTRMSQETSQTSVRMSQQRTEQVMTRDLASEKVSTAIETTPIEWNGKKKPPPTAKKVRTFTPQEVEEIRQMREEGGEQVMLQVEGQSMMRAKGTVISAIEKSPIQWELRRMQEEKRRREEEERAAAAAAMEVVEVQMEVEEAQAPPPAPPAEPEAMETGLSQPIFQKQSGQQQIYQQQMHGKDPMQQVHQMRAMQQQVQSMQQLQQQQPPLQQQQMQQMQQQQMLQLQQQQLQMQNLQQQNLQQQNLQQHQVQSMQQLQQPIFTMQQIEGQQQMAMARTVQQLPGMQQQQFVHQHNPGMQQHVMQQTTVQQSPGMQQHVMMQHTTVQRNQGMHPHHTHHVMQTSGHHTTVEDMQSVPAALHPAAVLHSSHAKEGVYRAHPEEVQGSPGQRRRALIQLHEGIHADFDAHIPYFPKALSDITAEEGECVIFECIVLGEPQPHVKWFREGAEIESSPDFTISQEGDVARLVISEVFIDDAGKFTCTALNEAGSRSCYCFLNINAAVGIEVPPPPPPPPKVEEGPHDFVVDSTKGISKPTFTARLMPCKYVEGQTVIFKIPVDGNPRPEISWTFNGIKIESGVRHQISYEMGYAMLSISLLLPEDCGEYAVTANSPSGQATQKARLMTEAEYEMWLVQEEEKAKKAQRISLVTEMEEKFSASETEGEAVVKPSAAGLTRQADINKMITHHPSGIAEARIIESKISMEGYGEYLEAKKSGQSPERGPRSRSRSPRRDTTDPGVKEKHFRPQIVQRPEDLEVIEGQMARFDLKVSGRPPPDIQWFLNGQPVQDDATHKAVVNEGGIRSLLIIPATPDDSGEYTCVAVNRAGKASFTVRLNVVPRVIGERPEFLQRIQNVQVQEGLPAEMRTRIHGVPYPQIAWQKDGYTITERPGLRMTNQDGMVSLIFDITDKEDDGWYTAVAFNSAGTVATRCKLTVVPTFKKAEPPQRLVVAKSKRTAEFKREEVTAISKFGEEAVDEEDLYDKLRKQRPVFKTKINPVNLEGMGRAHFECRLVPIGDPNMKVEWLNNGQPIEAANRLQYVNEFGFVSMDYLVAYPRDTGIISCRATNQHGDAETSSRLVVKDVPGKIEETQLPEGMRGISKLTEYERRLRESTMRTYVDEAEPEFEKAPPEIVMPPEGCRVVEGEQAKFHCRITGHPQPKVRWYLNGTIIRKSKRFRVWYDGIFHFEIPEAKTLYAGEVKVVAENSQGTAETVVPLEVQLKEDYRTILKTPPKTAADPDLRRYHRLKGREELTIKRDRSPGFEMPKLKKVEKVTKEKSEAELASVELQKKFNKRFEPGYYEKLAGMELKGITKEEIKIEAKPLKKREVAVEAAPVRAAPPPEKRPKKEPGMEEPKFTQKLQNQKLKPGEQCRFEAKVTGKPEPRISWFKNGAELQSSDRIQISRDGTTSVLCIPNPDHEDSGTYVCKADNAAGSASCTAFLLVPKVVEVGFTKELADVTAKERDATAVFEADVNQEFAKPRWYKDGQEITMGDKYQQQVMRKCLMLVVRNVTLEDAGQYTCQVEKATTSATLTVTAVTEQSLPLEVKKPLQNMEAMETGAVTFEIQLSQDDLEHQWFHNGVELTNSDRVQIKLHRHVFYRITVKDLAFEDAGEYKFKCRDVTALAQLVVTERPIEVTRSLQSQTVYEQETASFEVEISHEGIEVQWQRKGSVLAPSDRVTIEVRGCVHRLVISNVSQSDAGEYAIVIGEFRQTTQLVVQIRKLEFTRPLQNIKIFEKQTATFEVEINFSGVDVQWLKNGEAIAPSDKYRVLADQKVHKLEIISVTVEDSGEYSFIAMDTKATATLYVDTKHVEFIRKVYEPVRCTPGETATFELEISEEDVEGQWFRNEVTLSTSDKYRFEQVGGVRRLYISNVTLEDQGDYSFVANDAQTSVTLYVEVKYVEFRRKPMETITVKPNEVATFEFEVTDQYKDVDVSWYRNEIRIETSEKYKVERDRCVHRLLIAETEQGDSGEYVFVAGETREVVTLYVEVTVDEETPMPDIQIRSAPQEPIRVDPHDTAVLEIEISEEDFDAQWLRNNLRLEISDKFLIERDRFTHRLLIYDTLPEDAGDYVFVAGETRHVFTIYVETAHVEMQRTIEAFEVVEYQTATLQFEIDEDVSAVQWLHNDKEIYAGIPTLRLISVTLMSPGDKYQMESEKRLHKLSIINITQDDAGNYTLVAGEARYTTTLIVKPEEQERIELEAQREPKVPNKANIFRESDIPAGSESVEKPFGDFLEPPKPASDAEAFLESDISGSEIVERSSDAEAFLESLAEPRQQRAVTREENSSMLVSDRAGPALTEQVLSEDTFLDSLSEMRGKRKENIPTYPPPEPESESFLESLTEPRQIRALVREEESSMHVSGLKELVSEGDTFLESLSGMRDKRKDNIPTSPTPDPGSVSQSEVFLESLAEPKQIRTMAREEECIMLTSSTKISVVSKEVPAEEDSFLTNLTEASEKRKDNIHQFAPSDSLSESDSSLDDVFQENVEDDDKVDDFVVVPEDFEDISDAEEDSTHFGPDQEVDFPFLTWEVQTEQEREEFQQDTEAQTFLAALEEGKNRRLLGWEEGRGASLASLEEARTGYPFTTENKTKHAPQAYETQEQTQSLDESYMEGDKDVFLTSLEGPVEKRELTGASNAGKEEEFLSSLEHPKQQREARIEAGSEEFLSDLQDAKAKRESFQAGNVEKEKISSQEEEFLSSLEDPKQQREARIEAGSDEFLANLQDAKAKRESFQEGYVEEEKISGKEKEFLSSLEDPKQRREVGMGAGNEEFLASLQDPKAKRESFQADNVDEEKISGKVEEFLASLEEPKQKREAAIETGSDEFLASLQDPKAKRESLQAGNIDELQQQRESNIQAESEISSSPSLATHQEESDKGAKKMQKDARPYLSEKPRWRRETQVISLKEESESGESESDSEGGSTEEDDDSENSYDLEEEVDRILENVSDGEMGRGQGSDSDRAVESSLASIEEEDESQESLEDFEGDGEPFVEGTAEERTAFLSDEGSEEEADLEETPEEDLEDVDPFLEGLEKPKEQREQCEFAMWQESDATPQRFGSELEDESEAAALEGSQPDFEEPREEGAEEVQENPETGFEETDPFLASLEDIRMQRLKTLEDQGAFGDNPEKQDPFLKSLEDLRQRRLAALEEENKIFLMGFPEKHLETDVVVQGRTVSFLAPIEEQEELEKVLSSETESSEDTAEETDDRNMGDSDGSEDGEKDEAGCGTVNPFLAELEKPKQDRLATMQTETNPFLTNQGNLEKFVTEEDVFLASLEPPKEQRSTSKQEEHLSGNGEGTAQLEDPFLTSLKGPRDLRQATFMDTANEMSCNKSQDAKDGNPFLLKKDAFLDSLEVPKEQRLARVKEENDVEFLENLEDGKVKRKEAWDKEDEEVKSKQQKTEEQSDSFLETLEEGKQKRQKTFEAAEQEMAAPQFTQTLKSHIVEAGEPIRFQGTVTGHPPPSISWLKNGQPIEQSEKYKFVTDGNCHTLLVIHSAIEDSAEYACVASNDVGMATSSAQLLVEEHGAEEAMEEEVRPPHIVEPIQGTETREGEGAGFTCRIEGTEVDVTWYRNDSPIKPSKYFQLMSEGEYHVLNISEAFPEDAGTYKVVAVNPAGEDQCAADLAVEKVDTEAELVKPAQVSPAFIKDLRNQSTPEGRSARFECRIQGRPDPTVTWYKNGTELKETSDFKMSRLGDVYSLVISECLPEDSGVILCKAANPAGQVQCQAQLIVQVDETLVSQQTTQVVQQAAMAAAPGPKITETVDGPTTAPSFTQTLQGQTAVLGERAKFEAFVNVSPDTKVIWLHNGVEIKADNRHLIQLDRKTGRCVLIITKLEISDSGDYALQVLNALGEAACTAQLLFQEKQIKRQTVEGDGPNFTKMLSGQVVEEGSTARMEVGVGGSPEPTVTWLFNGVEIKADQRRKIIADAKQHIYALVLEKVQPSDQGNYTCKAMNKFGEGGCTGQLFVQPPGQKVKLVQGEAPNFLKMLESKAAEEGSAARLEIVVSGNPEPKVFWYHNGKEIRPDQKRQLQYDQARHLHALVIPKVQSEDDGEYTVKVRNDFGEAACTSSLHVYAPGQQVQLVHGESPNFTQMLESQAVEEGEVAKLQIVTSGSPEPTVTWLFGGVELQGDARRQISVDSRSHLLVIQKVQESDSGEYTARVQNDFGIAACTAQILVYPRGQKVTIVQEGVQNVTGAGQTVQVAQGTAGQAVQVVQGKAGMEGLSQSIISAGQRVQAAAGGDQTVQVIRGQTVHSGQGSMLDGGQVTMVQGGQVTMVQGGQGTVVQGGQGAMVEGDAANFAQMLESQAVEEGEVAKLQIVTSGTPEPTVTWLFGGVELQADARRQISVNSATRSHLLVIQKVQESDSGEYTARVENDFGIAECTAQILVYPRGQKVTIVQEGVQNVTGAGQTVQVAQGKAGMEGLSQSIISAGQRVQAARGMQQNTGQGMVVQGGGQGTMLVQGGGKGTTVQGGQVTMVQGGQGMMVQGGQGTTVIQGTSQQIVETGTMKGEPPNFGKMPDSQAIEEGGTAKFETIVTGSPEPEVAWLHNGQELKPDGRRQISVDSANHHHVLVIQTLTKADAGKYTARVGNQFGEAACTAELHVVAPGQKVKMVKGESPNFASMLESQAAEDGSTARFEVVVTGNPEPTVIWQYNGQELEQDQRREVICNKAKGQHVLLIESVQQSDSGDYTARVRNDFGEAACTAQLLVYPPGQKVKLVTGESPNFAKFPSSAAVADGDPARFDAVVTGSPPPNVTWLHMGTEIKSDQRRKVVFDQSKNTASIVITQVQPSDGGDYTCQLNNDYGQAACTAQLLVKASHITEKEDNGAAPEILRPCRNILTMEGHTVYFQCKVAGIPLPKVTWYKDDVEVKECGNVTFEESCVDDRTVLVTMVIMNVRLGDHGCYTCHAVNASGETVCQAYLDVQGAKR</sequence>
<feature type="domain" description="Ig-like" evidence="12">
    <location>
        <begin position="100"/>
        <end position="188"/>
    </location>
</feature>
<dbReference type="FunFam" id="2.60.40.10:FF:000714">
    <property type="entry name" value="Titin novex-3"/>
    <property type="match status" value="1"/>
</dbReference>
<keyword evidence="4" id="KW-0677">Repeat</keyword>
<evidence type="ECO:0000256" key="5">
    <source>
        <dbReference type="ARBA" id="ARBA00022741"/>
    </source>
</evidence>
<feature type="region of interest" description="Disordered" evidence="11">
    <location>
        <begin position="3288"/>
        <end position="3315"/>
    </location>
</feature>
<feature type="region of interest" description="Disordered" evidence="11">
    <location>
        <begin position="3737"/>
        <end position="3796"/>
    </location>
</feature>
<feature type="compositionally biased region" description="Polar residues" evidence="11">
    <location>
        <begin position="556"/>
        <end position="580"/>
    </location>
</feature>
<dbReference type="FunFam" id="2.60.40.10:FF:000032">
    <property type="entry name" value="palladin isoform X1"/>
    <property type="match status" value="1"/>
</dbReference>
<keyword evidence="8" id="KW-1015">Disulfide bond</keyword>
<feature type="domain" description="Ig-like" evidence="12">
    <location>
        <begin position="1092"/>
        <end position="1181"/>
    </location>
</feature>
<feature type="compositionally biased region" description="Basic and acidic residues" evidence="11">
    <location>
        <begin position="3346"/>
        <end position="3370"/>
    </location>
</feature>
<feature type="compositionally biased region" description="Polar residues" evidence="11">
    <location>
        <begin position="3151"/>
        <end position="3161"/>
    </location>
</feature>
<evidence type="ECO:0000256" key="9">
    <source>
        <dbReference type="ARBA" id="ARBA00023319"/>
    </source>
</evidence>
<feature type="region of interest" description="Disordered" evidence="11">
    <location>
        <begin position="3327"/>
        <end position="3650"/>
    </location>
</feature>
<feature type="domain" description="Ig-like" evidence="12">
    <location>
        <begin position="4"/>
        <end position="92"/>
    </location>
</feature>
<evidence type="ECO:0000256" key="2">
    <source>
        <dbReference type="ARBA" id="ARBA00006692"/>
    </source>
</evidence>
<comment type="subcellular location">
    <subcellularLocation>
        <location evidence="1">Cytoplasm</location>
        <location evidence="1">Myofibril</location>
    </subcellularLocation>
</comment>